<feature type="domain" description="Fumarate lyase N-terminal" evidence="2">
    <location>
        <begin position="63"/>
        <end position="367"/>
    </location>
</feature>
<dbReference type="GO" id="GO:0004056">
    <property type="term" value="F:argininosuccinate lyase activity"/>
    <property type="evidence" value="ECO:0007669"/>
    <property type="project" value="InterPro"/>
</dbReference>
<dbReference type="CDD" id="cd01359">
    <property type="entry name" value="Argininosuccinate_lyase"/>
    <property type="match status" value="1"/>
</dbReference>
<keyword evidence="5" id="KW-1185">Reference proteome</keyword>
<dbReference type="InterPro" id="IPR022761">
    <property type="entry name" value="Fumarate_lyase_N"/>
</dbReference>
<dbReference type="GO" id="GO:0042450">
    <property type="term" value="P:L-arginine biosynthetic process via ornithine"/>
    <property type="evidence" value="ECO:0007669"/>
    <property type="project" value="InterPro"/>
</dbReference>
<dbReference type="Gene3D" id="1.10.40.30">
    <property type="entry name" value="Fumarase/aspartase (C-terminal domain)"/>
    <property type="match status" value="1"/>
</dbReference>
<dbReference type="EMBL" id="BQKI01000015">
    <property type="protein sequence ID" value="GJN08097.1"/>
    <property type="molecule type" value="Genomic_DNA"/>
</dbReference>
<reference evidence="4" key="2">
    <citation type="submission" date="2021-12" db="EMBL/GenBank/DDBJ databases">
        <title>Resequencing data analysis of finger millet.</title>
        <authorList>
            <person name="Hatakeyama M."/>
            <person name="Aluri S."/>
            <person name="Balachadran M.T."/>
            <person name="Sivarajan S.R."/>
            <person name="Poveda L."/>
            <person name="Shimizu-Inatsugi R."/>
            <person name="Schlapbach R."/>
            <person name="Sreeman S.M."/>
            <person name="Shimizu K.K."/>
        </authorList>
    </citation>
    <scope>NUCLEOTIDE SEQUENCE</scope>
</reference>
<dbReference type="InterPro" id="IPR008948">
    <property type="entry name" value="L-Aspartase-like"/>
</dbReference>
<sequence length="542" mass="60449">MAATSQSLIFRTPASVPCVRLTPSAHRVALRARRAAFPAVAAASTSMASSESEEKKEAKLWGGRFEEGVTDAVERFTESISYDWQLYKYDIMGSKAHATMLAAQGLITTGDRDIIVEGLDQIKRLIQEGKFEWRKDREDVHMNIEAALIERVGEPAKKLHTARSRNDQIVTDLRLWCRDSIDKILIRIKQLQVALVMLASKYVDLIVPGYTHLQRAQPVLLPHLLLSYVEQLERDAGRLVNCRERVNFCPLGACALAGTGLPIDRFKTAKDLKFTAPMKNRQLQVHFSTYSIDAVSDRDFVLEFLAANSIAAVHLSRIGEEWVLWASEEFGFLTPSDSVSTGSSIMPQKKNPDPMELVRGKSARVVGDLMTVLVLCKGLPQAYNRDLQEDKEPLFDSVKAILGMLEVCTEFAQNISFNSKRIQSSLPAGYLDATTLADYLVKKWDTIIVAYNVSLSALQGVPFRTSHEIVGRSVALCTTKNCQLGELKLDDLKAVHPVFESDVYEYLGVENAVNKFISYGSTGSEQVKEQLEDWRIQLGISS</sequence>
<evidence type="ECO:0000256" key="1">
    <source>
        <dbReference type="ARBA" id="ARBA00010755"/>
    </source>
</evidence>
<dbReference type="InterPro" id="IPR000362">
    <property type="entry name" value="Fumarate_lyase_fam"/>
</dbReference>
<dbReference type="PANTHER" id="PTHR43814:SF1">
    <property type="entry name" value="ARGININOSUCCINATE LYASE"/>
    <property type="match status" value="1"/>
</dbReference>
<dbReference type="AlphaFoldDB" id="A0AAV5DDA3"/>
<dbReference type="InterPro" id="IPR024083">
    <property type="entry name" value="Fumarase/histidase_N"/>
</dbReference>
<accession>A0AAV5DDA3</accession>
<proteinExistence type="inferred from homology"/>
<dbReference type="FunFam" id="1.10.275.10:FF:000013">
    <property type="entry name" value="Argininosuccinate lyase"/>
    <property type="match status" value="1"/>
</dbReference>
<dbReference type="Proteomes" id="UP001054889">
    <property type="component" value="Unassembled WGS sequence"/>
</dbReference>
<comment type="caution">
    <text evidence="4">The sequence shown here is derived from an EMBL/GenBank/DDBJ whole genome shotgun (WGS) entry which is preliminary data.</text>
</comment>
<dbReference type="NCBIfam" id="TIGR00838">
    <property type="entry name" value="argH"/>
    <property type="match status" value="1"/>
</dbReference>
<dbReference type="HAMAP" id="MF_00006">
    <property type="entry name" value="Arg_succ_lyase"/>
    <property type="match status" value="1"/>
</dbReference>
<evidence type="ECO:0000313" key="4">
    <source>
        <dbReference type="EMBL" id="GJN08097.1"/>
    </source>
</evidence>
<dbReference type="PANTHER" id="PTHR43814">
    <property type="entry name" value="ARGININOSUCCINATE LYASE"/>
    <property type="match status" value="1"/>
</dbReference>
<evidence type="ECO:0000259" key="2">
    <source>
        <dbReference type="Pfam" id="PF00206"/>
    </source>
</evidence>
<dbReference type="PROSITE" id="PS00163">
    <property type="entry name" value="FUMARATE_LYASES"/>
    <property type="match status" value="1"/>
</dbReference>
<dbReference type="PRINTS" id="PR00145">
    <property type="entry name" value="ARGSUCLYASE"/>
</dbReference>
<dbReference type="SUPFAM" id="SSF48557">
    <property type="entry name" value="L-aspartase-like"/>
    <property type="match status" value="1"/>
</dbReference>
<dbReference type="InterPro" id="IPR009049">
    <property type="entry name" value="Argininosuccinate_lyase"/>
</dbReference>
<name>A0AAV5DDA3_ELECO</name>
<dbReference type="Gene3D" id="1.10.275.10">
    <property type="entry name" value="Fumarase/aspartase (N-terminal domain)"/>
    <property type="match status" value="1"/>
</dbReference>
<reference evidence="4" key="1">
    <citation type="journal article" date="2018" name="DNA Res.">
        <title>Multiple hybrid de novo genome assembly of finger millet, an orphan allotetraploid crop.</title>
        <authorList>
            <person name="Hatakeyama M."/>
            <person name="Aluri S."/>
            <person name="Balachadran M.T."/>
            <person name="Sivarajan S.R."/>
            <person name="Patrignani A."/>
            <person name="Gruter S."/>
            <person name="Poveda L."/>
            <person name="Shimizu-Inatsugi R."/>
            <person name="Baeten J."/>
            <person name="Francoijs K.J."/>
            <person name="Nataraja K.N."/>
            <person name="Reddy Y.A.N."/>
            <person name="Phadnis S."/>
            <person name="Ravikumar R.L."/>
            <person name="Schlapbach R."/>
            <person name="Sreeman S.M."/>
            <person name="Shimizu K.K."/>
        </authorList>
    </citation>
    <scope>NUCLEOTIDE SEQUENCE</scope>
</reference>
<feature type="domain" description="Argininosuccinate lyase C-terminal" evidence="3">
    <location>
        <begin position="459"/>
        <end position="514"/>
    </location>
</feature>
<comment type="similarity">
    <text evidence="1">Belongs to the lyase 1 family. Argininosuccinate lyase subfamily.</text>
</comment>
<dbReference type="Gene3D" id="1.20.200.10">
    <property type="entry name" value="Fumarase/aspartase (Central domain)"/>
    <property type="match status" value="1"/>
</dbReference>
<dbReference type="PRINTS" id="PR00149">
    <property type="entry name" value="FUMRATELYASE"/>
</dbReference>
<dbReference type="FunFam" id="1.20.200.10:FF:000025">
    <property type="entry name" value="Argininosuccinate lyase chloroplastic"/>
    <property type="match status" value="1"/>
</dbReference>
<evidence type="ECO:0000259" key="3">
    <source>
        <dbReference type="Pfam" id="PF14698"/>
    </source>
</evidence>
<protein>
    <recommendedName>
        <fullName evidence="6">Argininosuccinate lyase</fullName>
    </recommendedName>
</protein>
<dbReference type="InterPro" id="IPR029419">
    <property type="entry name" value="Arg_succ_lyase_C"/>
</dbReference>
<dbReference type="Pfam" id="PF00206">
    <property type="entry name" value="Lyase_1"/>
    <property type="match status" value="1"/>
</dbReference>
<dbReference type="FunFam" id="1.10.40.30:FF:000001">
    <property type="entry name" value="Argininosuccinate lyase"/>
    <property type="match status" value="1"/>
</dbReference>
<gene>
    <name evidence="4" type="primary">ga25986</name>
    <name evidence="4" type="ORF">PR202_ga25986</name>
</gene>
<organism evidence="4 5">
    <name type="scientific">Eleusine coracana subsp. coracana</name>
    <dbReference type="NCBI Taxonomy" id="191504"/>
    <lineage>
        <taxon>Eukaryota</taxon>
        <taxon>Viridiplantae</taxon>
        <taxon>Streptophyta</taxon>
        <taxon>Embryophyta</taxon>
        <taxon>Tracheophyta</taxon>
        <taxon>Spermatophyta</taxon>
        <taxon>Magnoliopsida</taxon>
        <taxon>Liliopsida</taxon>
        <taxon>Poales</taxon>
        <taxon>Poaceae</taxon>
        <taxon>PACMAD clade</taxon>
        <taxon>Chloridoideae</taxon>
        <taxon>Cynodonteae</taxon>
        <taxon>Eleusininae</taxon>
        <taxon>Eleusine</taxon>
    </lineage>
</organism>
<dbReference type="InterPro" id="IPR020557">
    <property type="entry name" value="Fumarate_lyase_CS"/>
</dbReference>
<dbReference type="GO" id="GO:0005829">
    <property type="term" value="C:cytosol"/>
    <property type="evidence" value="ECO:0007669"/>
    <property type="project" value="TreeGrafter"/>
</dbReference>
<evidence type="ECO:0000313" key="5">
    <source>
        <dbReference type="Proteomes" id="UP001054889"/>
    </source>
</evidence>
<evidence type="ECO:0008006" key="6">
    <source>
        <dbReference type="Google" id="ProtNLM"/>
    </source>
</evidence>
<dbReference type="Pfam" id="PF14698">
    <property type="entry name" value="ASL_C2"/>
    <property type="match status" value="1"/>
</dbReference>